<name>A0A9X3XB12_9BACT</name>
<evidence type="ECO:0000313" key="2">
    <source>
        <dbReference type="Proteomes" id="UP001151081"/>
    </source>
</evidence>
<dbReference type="SUPFAM" id="SSF55144">
    <property type="entry name" value="LigT-like"/>
    <property type="match status" value="1"/>
</dbReference>
<dbReference type="Pfam" id="PF13563">
    <property type="entry name" value="2_5_RNA_ligase2"/>
    <property type="match status" value="1"/>
</dbReference>
<dbReference type="AlphaFoldDB" id="A0A9X3XB12"/>
<reference evidence="1 2" key="1">
    <citation type="submission" date="2021-04" db="EMBL/GenBank/DDBJ databases">
        <title>Genome analysis of Polyangium sp.</title>
        <authorList>
            <person name="Li Y."/>
            <person name="Wang J."/>
        </authorList>
    </citation>
    <scope>NUCLEOTIDE SEQUENCE [LARGE SCALE GENOMIC DNA]</scope>
    <source>
        <strain evidence="1 2">SDU14</strain>
    </source>
</reference>
<keyword evidence="2" id="KW-1185">Reference proteome</keyword>
<dbReference type="EMBL" id="JAGTJJ010000052">
    <property type="protein sequence ID" value="MDC3987369.1"/>
    <property type="molecule type" value="Genomic_DNA"/>
</dbReference>
<organism evidence="1 2">
    <name type="scientific">Polyangium jinanense</name>
    <dbReference type="NCBI Taxonomy" id="2829994"/>
    <lineage>
        <taxon>Bacteria</taxon>
        <taxon>Pseudomonadati</taxon>
        <taxon>Myxococcota</taxon>
        <taxon>Polyangia</taxon>
        <taxon>Polyangiales</taxon>
        <taxon>Polyangiaceae</taxon>
        <taxon>Polyangium</taxon>
    </lineage>
</organism>
<proteinExistence type="predicted"/>
<dbReference type="Gene3D" id="3.90.1140.10">
    <property type="entry name" value="Cyclic phosphodiesterase"/>
    <property type="match status" value="1"/>
</dbReference>
<dbReference type="PANTHER" id="PTHR37474">
    <property type="entry name" value="RNA LIGASE/CYCLIC NUCLEOTIDE PHOSPHODIESTERASE"/>
    <property type="match status" value="1"/>
</dbReference>
<evidence type="ECO:0000313" key="1">
    <source>
        <dbReference type="EMBL" id="MDC3987369.1"/>
    </source>
</evidence>
<dbReference type="RefSeq" id="WP_272426824.1">
    <property type="nucleotide sequence ID" value="NZ_JAGTJJ010000052.1"/>
</dbReference>
<accession>A0A9X3XB12</accession>
<comment type="caution">
    <text evidence="1">The sequence shown here is derived from an EMBL/GenBank/DDBJ whole genome shotgun (WGS) entry which is preliminary data.</text>
</comment>
<protein>
    <submittedName>
        <fullName evidence="1">2'-5' RNA ligase family protein</fullName>
    </submittedName>
</protein>
<dbReference type="InterPro" id="IPR009097">
    <property type="entry name" value="Cyclic_Pdiesterase"/>
</dbReference>
<dbReference type="GO" id="GO:0016874">
    <property type="term" value="F:ligase activity"/>
    <property type="evidence" value="ECO:0007669"/>
    <property type="project" value="UniProtKB-KW"/>
</dbReference>
<gene>
    <name evidence="1" type="ORF">KEG57_43270</name>
</gene>
<dbReference type="Proteomes" id="UP001151081">
    <property type="component" value="Unassembled WGS sequence"/>
</dbReference>
<dbReference type="PANTHER" id="PTHR37474:SF1">
    <property type="entry name" value="2'-5' RNA LIGASE FAMILY PROTEIN"/>
    <property type="match status" value="1"/>
</dbReference>
<keyword evidence="1" id="KW-0436">Ligase</keyword>
<sequence length="186" mass="20732">MKTHWTAAVLVPPPESWEPIQAIRKVHDRKIGRWMPHVTLLYPFRPRVEFDALAPALAAACAEVSPFTLTLRHFGHFQHGRGRFTVWLDPEPHEPILALHAALVQVVPDCDDTARPAGGFKPHLSVGQANGDGELARFLGEVESTWMPIAFKVHAVALIAREGEAPFVVERWIPFGMRQETVATIS</sequence>